<accession>A0A8H8BUL5</accession>
<evidence type="ECO:0008006" key="4">
    <source>
        <dbReference type="Google" id="ProtNLM"/>
    </source>
</evidence>
<protein>
    <recommendedName>
        <fullName evidence="4">Zn(2)-C6 fungal-type domain-containing protein</fullName>
    </recommendedName>
</protein>
<name>A0A8H8BUL5_9HELO</name>
<evidence type="ECO:0000313" key="2">
    <source>
        <dbReference type="EMBL" id="KAG4424685.1"/>
    </source>
</evidence>
<sequence>MHGYQPHPQQMPQPFSAPERAPIREPADFQSPKQQRKTKGHVASACVPCKRAHLRCDEDFRISLRSRACINTFFSLAVAQARLG</sequence>
<evidence type="ECO:0000313" key="3">
    <source>
        <dbReference type="Proteomes" id="UP000664132"/>
    </source>
</evidence>
<dbReference type="AlphaFoldDB" id="A0A8H8BUL5"/>
<comment type="caution">
    <text evidence="2">The sequence shown here is derived from an EMBL/GenBank/DDBJ whole genome shotgun (WGS) entry which is preliminary data.</text>
</comment>
<gene>
    <name evidence="2" type="ORF">IFR04_002218</name>
</gene>
<feature type="region of interest" description="Disordered" evidence="1">
    <location>
        <begin position="1"/>
        <end position="42"/>
    </location>
</feature>
<proteinExistence type="predicted"/>
<dbReference type="EMBL" id="JAFJYH010000018">
    <property type="protein sequence ID" value="KAG4424685.1"/>
    <property type="molecule type" value="Genomic_DNA"/>
</dbReference>
<keyword evidence="3" id="KW-1185">Reference proteome</keyword>
<evidence type="ECO:0000256" key="1">
    <source>
        <dbReference type="SAM" id="MobiDB-lite"/>
    </source>
</evidence>
<reference evidence="2" key="1">
    <citation type="submission" date="2021-02" db="EMBL/GenBank/DDBJ databases">
        <title>Genome sequence Cadophora malorum strain M34.</title>
        <authorList>
            <person name="Stefanovic E."/>
            <person name="Vu D."/>
            <person name="Scully C."/>
            <person name="Dijksterhuis J."/>
            <person name="Roader J."/>
            <person name="Houbraken J."/>
        </authorList>
    </citation>
    <scope>NUCLEOTIDE SEQUENCE</scope>
    <source>
        <strain evidence="2">M34</strain>
    </source>
</reference>
<dbReference type="OrthoDB" id="5575144at2759"/>
<dbReference type="Proteomes" id="UP000664132">
    <property type="component" value="Unassembled WGS sequence"/>
</dbReference>
<organism evidence="2 3">
    <name type="scientific">Cadophora malorum</name>
    <dbReference type="NCBI Taxonomy" id="108018"/>
    <lineage>
        <taxon>Eukaryota</taxon>
        <taxon>Fungi</taxon>
        <taxon>Dikarya</taxon>
        <taxon>Ascomycota</taxon>
        <taxon>Pezizomycotina</taxon>
        <taxon>Leotiomycetes</taxon>
        <taxon>Helotiales</taxon>
        <taxon>Ploettnerulaceae</taxon>
        <taxon>Cadophora</taxon>
    </lineage>
</organism>